<keyword evidence="1" id="KW-1133">Transmembrane helix</keyword>
<comment type="caution">
    <text evidence="3">The sequence shown here is derived from an EMBL/GenBank/DDBJ whole genome shotgun (WGS) entry which is preliminary data.</text>
</comment>
<dbReference type="GO" id="GO:0008289">
    <property type="term" value="F:lipid binding"/>
    <property type="evidence" value="ECO:0007669"/>
    <property type="project" value="InterPro"/>
</dbReference>
<gene>
    <name evidence="3" type="ORF">TrST_g6031</name>
</gene>
<keyword evidence="1" id="KW-0812">Transmembrane</keyword>
<protein>
    <recommendedName>
        <fullName evidence="2">START domain-containing protein</fullName>
    </recommendedName>
</protein>
<dbReference type="Gene3D" id="3.30.530.20">
    <property type="match status" value="1"/>
</dbReference>
<evidence type="ECO:0000259" key="2">
    <source>
        <dbReference type="Pfam" id="PF01852"/>
    </source>
</evidence>
<proteinExistence type="predicted"/>
<evidence type="ECO:0000313" key="3">
    <source>
        <dbReference type="EMBL" id="GMH71509.1"/>
    </source>
</evidence>
<name>A0A9W7E7R6_9STRA</name>
<dbReference type="AlphaFoldDB" id="A0A9W7E7R6"/>
<keyword evidence="1" id="KW-0472">Membrane</keyword>
<dbReference type="InterPro" id="IPR023393">
    <property type="entry name" value="START-like_dom_sf"/>
</dbReference>
<dbReference type="SUPFAM" id="SSF55961">
    <property type="entry name" value="Bet v1-like"/>
    <property type="match status" value="1"/>
</dbReference>
<feature type="transmembrane region" description="Helical" evidence="1">
    <location>
        <begin position="810"/>
        <end position="832"/>
    </location>
</feature>
<dbReference type="Pfam" id="PF01852">
    <property type="entry name" value="START"/>
    <property type="match status" value="1"/>
</dbReference>
<evidence type="ECO:0000256" key="1">
    <source>
        <dbReference type="SAM" id="Phobius"/>
    </source>
</evidence>
<feature type="domain" description="START" evidence="2">
    <location>
        <begin position="268"/>
        <end position="377"/>
    </location>
</feature>
<feature type="transmembrane region" description="Helical" evidence="1">
    <location>
        <begin position="769"/>
        <end position="789"/>
    </location>
</feature>
<keyword evidence="4" id="KW-1185">Reference proteome</keyword>
<accession>A0A9W7E7R6</accession>
<sequence length="990" mass="112062">MSASSPTTAPTISLAQLQSFLDHTAEQFVLQNKSMTEGDVEFVKKIVLFATSPDNIASFEEKSKQLGPTILADANEEQAAVVLSRKKGFSSVGRVLSSAGKAKSTPSRVTLIAFNSKVVPFGGQSLTALSILSSPDAIKYTEAYNKDLEIESEMVRQMNKEVQIYTDEEDEMINSALGLTAGLKMKGAILFRDFFTTFSVTKFLRGFYNAKLGDIYSMSTCTLRGNHSWVAARAANYHYHCKNPAFGTLKEQLDDEENYLEVPNEHSMVYKADYAFPSPLTNREAIVKIVWKRLSEKSVMVTYHPLTSHPKVENKDGKAVIRASVQFAILVTQLDDETTELQWSSHINFGGKLPRAVINGFLIPNTNRVLSHHQAFFAYSILLQDLKKTDGKLLGEVLINQIKKARKKRGWKKRAELGKVGIDEFLYISAAMRELLPRRPWIRALLHEISLNKVKVAPSVTAALSDMKDNDAINLAKGLSTIILTNTEASAAVDHWIAQNSALEEFEKEYEWMRPFFVEIAQYNLNTSNLGLRLRVFAGALLSTVDLITDVYMTVKFFNTDGQEGYGRVNAWLIGLTIFFQILVGYANNSKKLSHFFKDALAILVGFKTALDAYRVSTGAEKEDHQVIPPLEDMTFCKGIEMVFEAIPSSIVQIYALLLTKKRGWDAVVSILVSAATIAFTSSMISYDWDTSPDQRRKVPFHYGYIPDKASSRAICFLSMMSLSFAHIMLRTISCALLAATNIRWLLYYIAADMGLFFLYKIARRDFFYFTNLSGIVRLMLSVLERFSIKLMVDFTMLIHLRGPCEVGGCWFLVLVLLSMAGSGASVFLYSTHYEGDDKFDAETLQTVLGVLGTVWMFSAISFCLTINRSYLHTFYNFDTASDYERKIFLNAREDQDDVKSAILTDHPDLYRTWGDELLKPWTLKNWDRWEEEKPAWFTDTWIEHVPNNYIPYDWRVKYNKTKGRVEDPIMRRRSSLAQVKMLIGGEEEK</sequence>
<organism evidence="3 4">
    <name type="scientific">Triparma strigata</name>
    <dbReference type="NCBI Taxonomy" id="1606541"/>
    <lineage>
        <taxon>Eukaryota</taxon>
        <taxon>Sar</taxon>
        <taxon>Stramenopiles</taxon>
        <taxon>Ochrophyta</taxon>
        <taxon>Bolidophyceae</taxon>
        <taxon>Parmales</taxon>
        <taxon>Triparmaceae</taxon>
        <taxon>Triparma</taxon>
    </lineage>
</organism>
<dbReference type="Proteomes" id="UP001165085">
    <property type="component" value="Unassembled WGS sequence"/>
</dbReference>
<dbReference type="InterPro" id="IPR002913">
    <property type="entry name" value="START_lipid-bd_dom"/>
</dbReference>
<feature type="transmembrane region" description="Helical" evidence="1">
    <location>
        <begin position="569"/>
        <end position="588"/>
    </location>
</feature>
<dbReference type="EMBL" id="BRXY01000149">
    <property type="protein sequence ID" value="GMH71509.1"/>
    <property type="molecule type" value="Genomic_DNA"/>
</dbReference>
<evidence type="ECO:0000313" key="4">
    <source>
        <dbReference type="Proteomes" id="UP001165085"/>
    </source>
</evidence>
<feature type="transmembrane region" description="Helical" evidence="1">
    <location>
        <begin position="667"/>
        <end position="687"/>
    </location>
</feature>
<feature type="transmembrane region" description="Helical" evidence="1">
    <location>
        <begin position="844"/>
        <end position="867"/>
    </location>
</feature>
<reference evidence="4" key="1">
    <citation type="journal article" date="2023" name="Commun. Biol.">
        <title>Genome analysis of Parmales, the sister group of diatoms, reveals the evolutionary specialization of diatoms from phago-mixotrophs to photoautotrophs.</title>
        <authorList>
            <person name="Ban H."/>
            <person name="Sato S."/>
            <person name="Yoshikawa S."/>
            <person name="Yamada K."/>
            <person name="Nakamura Y."/>
            <person name="Ichinomiya M."/>
            <person name="Sato N."/>
            <person name="Blanc-Mathieu R."/>
            <person name="Endo H."/>
            <person name="Kuwata A."/>
            <person name="Ogata H."/>
        </authorList>
    </citation>
    <scope>NUCLEOTIDE SEQUENCE [LARGE SCALE GENOMIC DNA]</scope>
    <source>
        <strain evidence="4">NIES 3701</strain>
    </source>
</reference>